<dbReference type="RefSeq" id="WP_167703640.1">
    <property type="nucleotide sequence ID" value="NZ_CP118168.1"/>
</dbReference>
<protein>
    <submittedName>
        <fullName evidence="1">Uncharacterized protein</fullName>
    </submittedName>
</protein>
<sequence length="281" mass="31710">MKYLVQIGVTVFFFVMTIYGQNNEINVEKDINWKTREIRFTLSVTIDQQGLPSSRQRAEGWIEREKSRLIAQSLRDVILDSQGTFHESLLRRSSLQWNLDAAASLAQREYATLTADLTALEVVYRLDFYNIMKNIRVETMQRVLPLMTPNQREFHYSGIVIFVASSLPVHGQFNQRSTLEPALAPMIMDENGITLLSLATIDPTVFQSSAGGIEYTMDRHSSSWSPVKVGFNPLVISAIAVAGDNNKTDIVISVRDADRLRSSPEALSMLQRAQVLIVLDQ</sequence>
<proteinExistence type="predicted"/>
<gene>
    <name evidence="1" type="ORF">HCT46_04730</name>
</gene>
<accession>A0A968GCE5</accession>
<name>A0A968GCE5_9SPIO</name>
<dbReference type="EMBL" id="JAATLK010000001">
    <property type="protein sequence ID" value="NIZ47219.1"/>
    <property type="molecule type" value="Genomic_DNA"/>
</dbReference>
<reference evidence="1" key="1">
    <citation type="submission" date="2020-03" db="EMBL/GenBank/DDBJ databases">
        <title>Spirochaetal bacteria isolated from arthropods constitute a novel genus Entomospira genus novum within the order Spirochaetales.</title>
        <authorList>
            <person name="Grana-Miraglia L."/>
            <person name="Sikutova S."/>
            <person name="Fingerle V."/>
            <person name="Sing A."/>
            <person name="Castillo-Ramirez S."/>
            <person name="Margos G."/>
            <person name="Rudolf I."/>
        </authorList>
    </citation>
    <scope>NUCLEOTIDE SEQUENCE</scope>
    <source>
        <strain evidence="1">BR208</strain>
    </source>
</reference>
<comment type="caution">
    <text evidence="1">The sequence shown here is derived from an EMBL/GenBank/DDBJ whole genome shotgun (WGS) entry which is preliminary data.</text>
</comment>
<evidence type="ECO:0000313" key="2">
    <source>
        <dbReference type="Proteomes" id="UP000752013"/>
    </source>
</evidence>
<dbReference type="AlphaFoldDB" id="A0A968GCE5"/>
<evidence type="ECO:0000313" key="1">
    <source>
        <dbReference type="EMBL" id="NIZ47219.1"/>
    </source>
</evidence>
<dbReference type="Proteomes" id="UP000752013">
    <property type="component" value="Unassembled WGS sequence"/>
</dbReference>
<organism evidence="1 2">
    <name type="scientific">Entomospira nematocerorum</name>
    <dbReference type="NCBI Taxonomy" id="2719987"/>
    <lineage>
        <taxon>Bacteria</taxon>
        <taxon>Pseudomonadati</taxon>
        <taxon>Spirochaetota</taxon>
        <taxon>Spirochaetia</taxon>
        <taxon>Spirochaetales</taxon>
        <taxon>Spirochaetaceae</taxon>
        <taxon>Entomospira</taxon>
    </lineage>
</organism>
<keyword evidence="2" id="KW-1185">Reference proteome</keyword>